<evidence type="ECO:0000313" key="7">
    <source>
        <dbReference type="EMBL" id="QNE05695.1"/>
    </source>
</evidence>
<dbReference type="NCBIfam" id="TIGR00401">
    <property type="entry name" value="msrA"/>
    <property type="match status" value="1"/>
</dbReference>
<evidence type="ECO:0000256" key="1">
    <source>
        <dbReference type="ARBA" id="ARBA00023002"/>
    </source>
</evidence>
<dbReference type="AlphaFoldDB" id="A0A7G6VVD0"/>
<dbReference type="SUPFAM" id="SSF55068">
    <property type="entry name" value="Peptide methionine sulfoxide reductase"/>
    <property type="match status" value="1"/>
</dbReference>
<dbReference type="Gene3D" id="3.30.1060.10">
    <property type="entry name" value="Peptide methionine sulphoxide reductase MsrA"/>
    <property type="match status" value="1"/>
</dbReference>
<feature type="chain" id="PRO_5028920445" description="Peptide methionine sulfoxide reductase MsrA" evidence="5">
    <location>
        <begin position="25"/>
        <end position="224"/>
    </location>
</feature>
<feature type="domain" description="Peptide methionine sulphoxide reductase MsrA" evidence="6">
    <location>
        <begin position="45"/>
        <end position="197"/>
    </location>
</feature>
<comment type="catalytic activity">
    <reaction evidence="2 4">
        <text>L-methionyl-[protein] + [thioredoxin]-disulfide + H2O = L-methionyl-(S)-S-oxide-[protein] + [thioredoxin]-dithiol</text>
        <dbReference type="Rhea" id="RHEA:14217"/>
        <dbReference type="Rhea" id="RHEA-COMP:10698"/>
        <dbReference type="Rhea" id="RHEA-COMP:10700"/>
        <dbReference type="Rhea" id="RHEA-COMP:12313"/>
        <dbReference type="Rhea" id="RHEA-COMP:12315"/>
        <dbReference type="ChEBI" id="CHEBI:15377"/>
        <dbReference type="ChEBI" id="CHEBI:16044"/>
        <dbReference type="ChEBI" id="CHEBI:29950"/>
        <dbReference type="ChEBI" id="CHEBI:44120"/>
        <dbReference type="ChEBI" id="CHEBI:50058"/>
        <dbReference type="EC" id="1.8.4.11"/>
    </reaction>
</comment>
<dbReference type="HAMAP" id="MF_01401">
    <property type="entry name" value="MsrA"/>
    <property type="match status" value="1"/>
</dbReference>
<dbReference type="EC" id="1.8.4.11" evidence="4"/>
<dbReference type="PANTHER" id="PTHR43774">
    <property type="entry name" value="PEPTIDE METHIONINE SULFOXIDE REDUCTASE"/>
    <property type="match status" value="1"/>
</dbReference>
<dbReference type="GO" id="GO:0008113">
    <property type="term" value="F:peptide-methionine (S)-S-oxide reductase activity"/>
    <property type="evidence" value="ECO:0007669"/>
    <property type="project" value="UniProtKB-UniRule"/>
</dbReference>
<dbReference type="Pfam" id="PF01625">
    <property type="entry name" value="PMSR"/>
    <property type="match status" value="1"/>
</dbReference>
<feature type="signal peptide" evidence="5">
    <location>
        <begin position="1"/>
        <end position="24"/>
    </location>
</feature>
<dbReference type="EMBL" id="CP060052">
    <property type="protein sequence ID" value="QNE05695.1"/>
    <property type="molecule type" value="Genomic_DNA"/>
</dbReference>
<comment type="catalytic activity">
    <reaction evidence="3 4">
        <text>[thioredoxin]-disulfide + L-methionine + H2O = L-methionine (S)-S-oxide + [thioredoxin]-dithiol</text>
        <dbReference type="Rhea" id="RHEA:19993"/>
        <dbReference type="Rhea" id="RHEA-COMP:10698"/>
        <dbReference type="Rhea" id="RHEA-COMP:10700"/>
        <dbReference type="ChEBI" id="CHEBI:15377"/>
        <dbReference type="ChEBI" id="CHEBI:29950"/>
        <dbReference type="ChEBI" id="CHEBI:50058"/>
        <dbReference type="ChEBI" id="CHEBI:57844"/>
        <dbReference type="ChEBI" id="CHEBI:58772"/>
        <dbReference type="EC" id="1.8.4.11"/>
    </reaction>
</comment>
<evidence type="ECO:0000313" key="8">
    <source>
        <dbReference type="Proteomes" id="UP000515297"/>
    </source>
</evidence>
<keyword evidence="1 4" id="KW-0560">Oxidoreductase</keyword>
<evidence type="ECO:0000256" key="3">
    <source>
        <dbReference type="ARBA" id="ARBA00048782"/>
    </source>
</evidence>
<accession>A0A7G6VVD0</accession>
<name>A0A7G6VVD0_9SPHN</name>
<dbReference type="Proteomes" id="UP000515297">
    <property type="component" value="Chromosome"/>
</dbReference>
<dbReference type="InterPro" id="IPR036509">
    <property type="entry name" value="Met_Sox_Rdtase_MsrA_sf"/>
</dbReference>
<gene>
    <name evidence="4 7" type="primary">msrA</name>
    <name evidence="7" type="ORF">H4O24_03145</name>
</gene>
<organism evidence="7 8">
    <name type="scientific">Croceicoccus marinus</name>
    <dbReference type="NCBI Taxonomy" id="450378"/>
    <lineage>
        <taxon>Bacteria</taxon>
        <taxon>Pseudomonadati</taxon>
        <taxon>Pseudomonadota</taxon>
        <taxon>Alphaproteobacteria</taxon>
        <taxon>Sphingomonadales</taxon>
        <taxon>Erythrobacteraceae</taxon>
        <taxon>Croceicoccus</taxon>
    </lineage>
</organism>
<dbReference type="InterPro" id="IPR002569">
    <property type="entry name" value="Met_Sox_Rdtase_MsrA_dom"/>
</dbReference>
<evidence type="ECO:0000256" key="2">
    <source>
        <dbReference type="ARBA" id="ARBA00047806"/>
    </source>
</evidence>
<evidence type="ECO:0000256" key="5">
    <source>
        <dbReference type="SAM" id="SignalP"/>
    </source>
</evidence>
<dbReference type="PANTHER" id="PTHR43774:SF1">
    <property type="entry name" value="PEPTIDE METHIONINE SULFOXIDE REDUCTASE MSRA 2"/>
    <property type="match status" value="1"/>
</dbReference>
<proteinExistence type="inferred from homology"/>
<evidence type="ECO:0000259" key="6">
    <source>
        <dbReference type="Pfam" id="PF01625"/>
    </source>
</evidence>
<protein>
    <recommendedName>
        <fullName evidence="4">Peptide methionine sulfoxide reductase MsrA</fullName>
        <shortName evidence="4">Protein-methionine-S-oxide reductase</shortName>
        <ecNumber evidence="4">1.8.4.11</ecNumber>
    </recommendedName>
    <alternativeName>
        <fullName evidence="4">Peptide-methionine (S)-S-oxide reductase</fullName>
        <shortName evidence="4">Peptide Met(O) reductase</shortName>
    </alternativeName>
</protein>
<dbReference type="RefSeq" id="WP_185884768.1">
    <property type="nucleotide sequence ID" value="NZ_CP060052.1"/>
</dbReference>
<keyword evidence="5" id="KW-0732">Signal</keyword>
<sequence length="224" mass="24644">MNTRAPLLAIGAALLAASQVPALAEEPVRTPVAELQVKETGDTRTAIFAGGCFWGVEAVFSHVDGVKSAVAGYHGGSKADADYKKVSAGATDHAEAVRITYDPAKVRYDELLRIYFAVVADPTQLNRQGPDSGRQYRSAIVPTTPAQERVARAYIAQLDKADLWAKPIVTRIEAQKAFYPAETYHQDFALKNPRHPYIMRWDAPKVRALQALFPQDYRASFQRG</sequence>
<feature type="active site" evidence="4">
    <location>
        <position position="52"/>
    </location>
</feature>
<reference evidence="7 8" key="1">
    <citation type="submission" date="2020-08" db="EMBL/GenBank/DDBJ databases">
        <authorList>
            <person name="Liu G."/>
            <person name="Sun C."/>
        </authorList>
    </citation>
    <scope>NUCLEOTIDE SEQUENCE [LARGE SCALE GENOMIC DNA]</scope>
    <source>
        <strain evidence="7 8">OT19</strain>
    </source>
</reference>
<evidence type="ECO:0000256" key="4">
    <source>
        <dbReference type="HAMAP-Rule" id="MF_01401"/>
    </source>
</evidence>
<comment type="function">
    <text evidence="4">Has an important function as a repair enzyme for proteins that have been inactivated by oxidation. Catalyzes the reversible oxidation-reduction of methionine sulfoxide in proteins to methionine.</text>
</comment>
<comment type="similarity">
    <text evidence="4">Belongs to the MsrA Met sulfoxide reductase family.</text>
</comment>